<gene>
    <name evidence="2" type="ORF">VHEMI09404</name>
</gene>
<dbReference type="Proteomes" id="UP000039046">
    <property type="component" value="Unassembled WGS sequence"/>
</dbReference>
<evidence type="ECO:0000313" key="2">
    <source>
        <dbReference type="EMBL" id="CEJ93837.1"/>
    </source>
</evidence>
<dbReference type="HOGENOM" id="CLU_2623746_0_0_1"/>
<organism evidence="2 3">
    <name type="scientific">[Torrubiella] hemipterigena</name>
    <dbReference type="NCBI Taxonomy" id="1531966"/>
    <lineage>
        <taxon>Eukaryota</taxon>
        <taxon>Fungi</taxon>
        <taxon>Dikarya</taxon>
        <taxon>Ascomycota</taxon>
        <taxon>Pezizomycotina</taxon>
        <taxon>Sordariomycetes</taxon>
        <taxon>Hypocreomycetidae</taxon>
        <taxon>Hypocreales</taxon>
        <taxon>Clavicipitaceae</taxon>
        <taxon>Clavicipitaceae incertae sedis</taxon>
        <taxon>'Torrubiella' clade</taxon>
    </lineage>
</organism>
<proteinExistence type="predicted"/>
<protein>
    <submittedName>
        <fullName evidence="2">Uncharacterized protein</fullName>
    </submittedName>
</protein>
<evidence type="ECO:0000256" key="1">
    <source>
        <dbReference type="SAM" id="SignalP"/>
    </source>
</evidence>
<dbReference type="Gene3D" id="2.10.80.10">
    <property type="entry name" value="Lipase, subunit A"/>
    <property type="match status" value="1"/>
</dbReference>
<evidence type="ECO:0000313" key="3">
    <source>
        <dbReference type="Proteomes" id="UP000039046"/>
    </source>
</evidence>
<name>A0A0A1TRF6_9HYPO</name>
<reference evidence="2 3" key="1">
    <citation type="journal article" date="2015" name="Genome Announc.">
        <title>Draft Genome Sequence and Gene Annotation of the Entomopathogenic Fungus Verticillium hemipterigenum.</title>
        <authorList>
            <person name="Horn F."/>
            <person name="Habel A."/>
            <person name="Scharf D.H."/>
            <person name="Dworschak J."/>
            <person name="Brakhage A.A."/>
            <person name="Guthke R."/>
            <person name="Hertweck C."/>
            <person name="Linde J."/>
        </authorList>
    </citation>
    <scope>NUCLEOTIDE SEQUENCE [LARGE SCALE GENOMIC DNA]</scope>
</reference>
<feature type="signal peptide" evidence="1">
    <location>
        <begin position="1"/>
        <end position="17"/>
    </location>
</feature>
<sequence>MLFQNIIFFIMPLMAVAACGKCGSGECCVTSVKGEESCEALGKLDGFCNDAKLRSGNSYWHCDCAAGLKCYGGTCNKA</sequence>
<dbReference type="AlphaFoldDB" id="A0A0A1TRF6"/>
<keyword evidence="3" id="KW-1185">Reference proteome</keyword>
<feature type="chain" id="PRO_5001980119" evidence="1">
    <location>
        <begin position="18"/>
        <end position="78"/>
    </location>
</feature>
<dbReference type="EMBL" id="CDHN01000006">
    <property type="protein sequence ID" value="CEJ93837.1"/>
    <property type="molecule type" value="Genomic_DNA"/>
</dbReference>
<keyword evidence="1" id="KW-0732">Signal</keyword>
<accession>A0A0A1TRF6</accession>